<keyword evidence="5" id="KW-0411">Iron-sulfur</keyword>
<dbReference type="EMBL" id="LAZR01047980">
    <property type="protein sequence ID" value="KKK92956.1"/>
    <property type="molecule type" value="Genomic_DNA"/>
</dbReference>
<comment type="caution">
    <text evidence="7">The sequence shown here is derived from an EMBL/GenBank/DDBJ whole genome shotgun (WGS) entry which is preliminary data.</text>
</comment>
<proteinExistence type="predicted"/>
<evidence type="ECO:0000256" key="4">
    <source>
        <dbReference type="ARBA" id="ARBA00023004"/>
    </source>
</evidence>
<dbReference type="Pfam" id="PF04055">
    <property type="entry name" value="Radical_SAM"/>
    <property type="match status" value="1"/>
</dbReference>
<organism evidence="7">
    <name type="scientific">marine sediment metagenome</name>
    <dbReference type="NCBI Taxonomy" id="412755"/>
    <lineage>
        <taxon>unclassified sequences</taxon>
        <taxon>metagenomes</taxon>
        <taxon>ecological metagenomes</taxon>
    </lineage>
</organism>
<dbReference type="InterPro" id="IPR032432">
    <property type="entry name" value="Radical_SAM_C"/>
</dbReference>
<reference evidence="7" key="1">
    <citation type="journal article" date="2015" name="Nature">
        <title>Complex archaea that bridge the gap between prokaryotes and eukaryotes.</title>
        <authorList>
            <person name="Spang A."/>
            <person name="Saw J.H."/>
            <person name="Jorgensen S.L."/>
            <person name="Zaremba-Niedzwiedzka K."/>
            <person name="Martijn J."/>
            <person name="Lind A.E."/>
            <person name="van Eijk R."/>
            <person name="Schleper C."/>
            <person name="Guy L."/>
            <person name="Ettema T.J."/>
        </authorList>
    </citation>
    <scope>NUCLEOTIDE SEQUENCE</scope>
</reference>
<name>A0A0F9C8J0_9ZZZZ</name>
<evidence type="ECO:0000256" key="2">
    <source>
        <dbReference type="ARBA" id="ARBA00022691"/>
    </source>
</evidence>
<evidence type="ECO:0000256" key="1">
    <source>
        <dbReference type="ARBA" id="ARBA00022485"/>
    </source>
</evidence>
<keyword evidence="4" id="KW-0408">Iron</keyword>
<feature type="domain" description="Radical SAM core" evidence="6">
    <location>
        <begin position="1"/>
        <end position="116"/>
    </location>
</feature>
<dbReference type="PANTHER" id="PTHR11135:SF1">
    <property type="entry name" value="PROTEIN YHCC"/>
    <property type="match status" value="1"/>
</dbReference>
<protein>
    <recommendedName>
        <fullName evidence="6">Radical SAM core domain-containing protein</fullName>
    </recommendedName>
</protein>
<keyword evidence="2" id="KW-0949">S-adenosyl-L-methionine</keyword>
<gene>
    <name evidence="7" type="ORF">LCGC14_2697700</name>
</gene>
<dbReference type="Pfam" id="PF16199">
    <property type="entry name" value="Radical_SAM_C"/>
    <property type="match status" value="1"/>
</dbReference>
<evidence type="ECO:0000256" key="5">
    <source>
        <dbReference type="ARBA" id="ARBA00023014"/>
    </source>
</evidence>
<keyword evidence="3" id="KW-0479">Metal-binding</keyword>
<keyword evidence="1" id="KW-0004">4Fe-4S</keyword>
<evidence type="ECO:0000313" key="7">
    <source>
        <dbReference type="EMBL" id="KKK92956.1"/>
    </source>
</evidence>
<dbReference type="GO" id="GO:0003824">
    <property type="term" value="F:catalytic activity"/>
    <property type="evidence" value="ECO:0007669"/>
    <property type="project" value="InterPro"/>
</dbReference>
<dbReference type="InterPro" id="IPR007197">
    <property type="entry name" value="rSAM"/>
</dbReference>
<evidence type="ECO:0000259" key="6">
    <source>
        <dbReference type="PROSITE" id="PS51918"/>
    </source>
</evidence>
<dbReference type="PROSITE" id="PS51918">
    <property type="entry name" value="RADICAL_SAM"/>
    <property type="match status" value="1"/>
</dbReference>
<dbReference type="InterPro" id="IPR058240">
    <property type="entry name" value="rSAM_sf"/>
</dbReference>
<sequence length="150" mass="17257">MSIELGLQSMHDKTLNLINRKETLTDFIKAYEIIKKYNLHLCVHVILGLPEETIDDMIKTAKFLSKLKIDGIKLHLLVAIKNTVLGKMYLAGKFKSLTYDEYVDISKKFINELDKKCIIHKLAGSGYPDDIIAPFWIYEKKLSVIRDISN</sequence>
<evidence type="ECO:0000256" key="3">
    <source>
        <dbReference type="ARBA" id="ARBA00022723"/>
    </source>
</evidence>
<dbReference type="AlphaFoldDB" id="A0A0F9C8J0"/>
<dbReference type="GO" id="GO:0051539">
    <property type="term" value="F:4 iron, 4 sulfur cluster binding"/>
    <property type="evidence" value="ECO:0007669"/>
    <property type="project" value="UniProtKB-KW"/>
</dbReference>
<dbReference type="Gene3D" id="3.30.750.200">
    <property type="match status" value="1"/>
</dbReference>
<dbReference type="PANTHER" id="PTHR11135">
    <property type="entry name" value="HISTONE ACETYLTRANSFERASE-RELATED"/>
    <property type="match status" value="1"/>
</dbReference>
<dbReference type="GO" id="GO:0046872">
    <property type="term" value="F:metal ion binding"/>
    <property type="evidence" value="ECO:0007669"/>
    <property type="project" value="UniProtKB-KW"/>
</dbReference>
<dbReference type="SUPFAM" id="SSF102114">
    <property type="entry name" value="Radical SAM enzymes"/>
    <property type="match status" value="1"/>
</dbReference>
<dbReference type="InterPro" id="IPR039661">
    <property type="entry name" value="ELP3"/>
</dbReference>
<accession>A0A0F9C8J0</accession>